<keyword evidence="1" id="KW-0812">Transmembrane</keyword>
<feature type="transmembrane region" description="Helical" evidence="1">
    <location>
        <begin position="471"/>
        <end position="491"/>
    </location>
</feature>
<dbReference type="InterPro" id="IPR053145">
    <property type="entry name" value="AB_hydrolase_Est10"/>
</dbReference>
<evidence type="ECO:0000256" key="1">
    <source>
        <dbReference type="SAM" id="Phobius"/>
    </source>
</evidence>
<dbReference type="SUPFAM" id="SSF53474">
    <property type="entry name" value="alpha/beta-Hydrolases"/>
    <property type="match status" value="1"/>
</dbReference>
<dbReference type="GO" id="GO:0052689">
    <property type="term" value="F:carboxylic ester hydrolase activity"/>
    <property type="evidence" value="ECO:0007669"/>
    <property type="project" value="TreeGrafter"/>
</dbReference>
<gene>
    <name evidence="2" type="ORF">BMAGN_0343</name>
</gene>
<feature type="transmembrane region" description="Helical" evidence="1">
    <location>
        <begin position="428"/>
        <end position="451"/>
    </location>
</feature>
<comment type="caution">
    <text evidence="2">The sequence shown here is derived from an EMBL/GenBank/DDBJ whole genome shotgun (WGS) entry which is preliminary data.</text>
</comment>
<evidence type="ECO:0000313" key="3">
    <source>
        <dbReference type="Proteomes" id="UP000029052"/>
    </source>
</evidence>
<organism evidence="2 3">
    <name type="scientific">Bifidobacterium magnum</name>
    <dbReference type="NCBI Taxonomy" id="1692"/>
    <lineage>
        <taxon>Bacteria</taxon>
        <taxon>Bacillati</taxon>
        <taxon>Actinomycetota</taxon>
        <taxon>Actinomycetes</taxon>
        <taxon>Bifidobacteriales</taxon>
        <taxon>Bifidobacteriaceae</taxon>
        <taxon>Bifidobacterium</taxon>
    </lineage>
</organism>
<keyword evidence="2" id="KW-0031">Aminopeptidase</keyword>
<dbReference type="AlphaFoldDB" id="A0A087BBI2"/>
<dbReference type="STRING" id="1692.BMAGN_0343"/>
<dbReference type="GO" id="GO:0004177">
    <property type="term" value="F:aminopeptidase activity"/>
    <property type="evidence" value="ECO:0007669"/>
    <property type="project" value="UniProtKB-KW"/>
</dbReference>
<feature type="transmembrane region" description="Helical" evidence="1">
    <location>
        <begin position="519"/>
        <end position="542"/>
    </location>
</feature>
<dbReference type="PANTHER" id="PTHR43265">
    <property type="entry name" value="ESTERASE ESTD"/>
    <property type="match status" value="1"/>
</dbReference>
<keyword evidence="2" id="KW-0378">Hydrolase</keyword>
<dbReference type="InterPro" id="IPR029058">
    <property type="entry name" value="AB_hydrolase_fold"/>
</dbReference>
<accession>A0A087BBI2</accession>
<feature type="transmembrane region" description="Helical" evidence="1">
    <location>
        <begin position="357"/>
        <end position="385"/>
    </location>
</feature>
<reference evidence="2 3" key="1">
    <citation type="submission" date="2014-03" db="EMBL/GenBank/DDBJ databases">
        <title>Genomics of Bifidobacteria.</title>
        <authorList>
            <person name="Ventura M."/>
            <person name="Milani C."/>
            <person name="Lugli G.A."/>
        </authorList>
    </citation>
    <scope>NUCLEOTIDE SEQUENCE [LARGE SCALE GENOMIC DNA]</scope>
    <source>
        <strain evidence="2 3">LMG 11591</strain>
    </source>
</reference>
<dbReference type="EMBL" id="JGZB01000004">
    <property type="protein sequence ID" value="KFI68382.1"/>
    <property type="molecule type" value="Genomic_DNA"/>
</dbReference>
<keyword evidence="2" id="KW-0645">Protease</keyword>
<dbReference type="eggNOG" id="COG1073">
    <property type="taxonomic scope" value="Bacteria"/>
</dbReference>
<dbReference type="Proteomes" id="UP000029052">
    <property type="component" value="Unassembled WGS sequence"/>
</dbReference>
<keyword evidence="1" id="KW-1133">Transmembrane helix</keyword>
<dbReference type="Gene3D" id="3.40.50.1820">
    <property type="entry name" value="alpha/beta hydrolase"/>
    <property type="match status" value="1"/>
</dbReference>
<keyword evidence="3" id="KW-1185">Reference proteome</keyword>
<dbReference type="PANTHER" id="PTHR43265:SF1">
    <property type="entry name" value="ESTERASE ESTD"/>
    <property type="match status" value="1"/>
</dbReference>
<evidence type="ECO:0000313" key="2">
    <source>
        <dbReference type="EMBL" id="KFI68382.1"/>
    </source>
</evidence>
<keyword evidence="1" id="KW-0472">Membrane</keyword>
<sequence>MSIVLFGLLSILSVAMTPSWKVRPYAQHLRINSADTSFSARGVSPTPEGTYKVKTTDITFTISDGKTTHAIVREPLGAPTDHPACVFVHGAGTGKAKEVYADLASALASSGITTLVQDKRLDNYTALSRDYQSNAVDYEAGLNTLRRWPGVDAAKTGLYAESEGTWIAMIMAKQDPHIAFEILTSPPVVSPRSQIAMAATEYLNVAGVPNSLYSIVPKITSMNFGWLGLNYANFSPEPYYSSLTMPLLVNYGTLDPSMPIEQGAQILIDEAAAVGNTNVGVRYYPTNHQMRTGSSRALPNLPLEPHYTHNLEDWVHIVSSGASADAWTSPMIAGDQPFQEYKAPKHITPGLIRNINVIIIFVAICLIAWVVAALASLGLVVVNGLRAARMRRARKLYDDACAIHDEALEAQYAREFTRLPHPTRFSGITGTLIVTNVLMALVMIIGCAGYLNLMATSALRLNDDNAGMLNLGWSLLRLGAIASIVLLSWMWDRILLNKTRFHFKDEPVHQPKRMMPGHWIVIVAATICMLAMLFFATFLGVLSF</sequence>
<name>A0A087BBI2_9BIFI</name>
<protein>
    <submittedName>
        <fullName evidence="2">Dipeptidylaminopeptidase/acylaminoacyl-peptidase</fullName>
    </submittedName>
</protein>
<proteinExistence type="predicted"/>